<feature type="non-terminal residue" evidence="2">
    <location>
        <position position="150"/>
    </location>
</feature>
<feature type="region of interest" description="Disordered" evidence="1">
    <location>
        <begin position="1"/>
        <end position="59"/>
    </location>
</feature>
<dbReference type="EMBL" id="ML170558">
    <property type="protein sequence ID" value="TDL13540.1"/>
    <property type="molecule type" value="Genomic_DNA"/>
</dbReference>
<dbReference type="AlphaFoldDB" id="A0A4Y7PGQ0"/>
<sequence>MMRPAKRKKDPPTSGHVFTPTLDDWQDESTIVQSTVERPSDDGRRVYRNAHPVPLPPLATEGVHTWNVTQQDVEMDDAVPCADEWDWGMPVDGTDLNEGDAQEIASGTEKRKRYATSDDPMREWAPLRDKYLQEFLRLDGRREFASTTCS</sequence>
<gene>
    <name evidence="2" type="ORF">BD410DRAFT_810450</name>
</gene>
<protein>
    <submittedName>
        <fullName evidence="2">Uncharacterized protein</fullName>
    </submittedName>
</protein>
<proteinExistence type="predicted"/>
<feature type="compositionally biased region" description="Polar residues" evidence="1">
    <location>
        <begin position="28"/>
        <end position="37"/>
    </location>
</feature>
<reference evidence="2 3" key="1">
    <citation type="submission" date="2018-06" db="EMBL/GenBank/DDBJ databases">
        <title>A transcriptomic atlas of mushroom development highlights an independent origin of complex multicellularity.</title>
        <authorList>
            <consortium name="DOE Joint Genome Institute"/>
            <person name="Krizsan K."/>
            <person name="Almasi E."/>
            <person name="Merenyi Z."/>
            <person name="Sahu N."/>
            <person name="Viragh M."/>
            <person name="Koszo T."/>
            <person name="Mondo S."/>
            <person name="Kiss B."/>
            <person name="Balint B."/>
            <person name="Kues U."/>
            <person name="Barry K."/>
            <person name="Hegedus J.C."/>
            <person name="Henrissat B."/>
            <person name="Johnson J."/>
            <person name="Lipzen A."/>
            <person name="Ohm R."/>
            <person name="Nagy I."/>
            <person name="Pangilinan J."/>
            <person name="Yan J."/>
            <person name="Xiong Y."/>
            <person name="Grigoriev I.V."/>
            <person name="Hibbett D.S."/>
            <person name="Nagy L.G."/>
        </authorList>
    </citation>
    <scope>NUCLEOTIDE SEQUENCE [LARGE SCALE GENOMIC DNA]</scope>
    <source>
        <strain evidence="2 3">SZMC22713</strain>
    </source>
</reference>
<dbReference type="Proteomes" id="UP000294933">
    <property type="component" value="Unassembled WGS sequence"/>
</dbReference>
<dbReference type="VEuPathDB" id="FungiDB:BD410DRAFT_810450"/>
<dbReference type="OrthoDB" id="3068178at2759"/>
<keyword evidence="3" id="KW-1185">Reference proteome</keyword>
<organism evidence="2 3">
    <name type="scientific">Rickenella mellea</name>
    <dbReference type="NCBI Taxonomy" id="50990"/>
    <lineage>
        <taxon>Eukaryota</taxon>
        <taxon>Fungi</taxon>
        <taxon>Dikarya</taxon>
        <taxon>Basidiomycota</taxon>
        <taxon>Agaricomycotina</taxon>
        <taxon>Agaricomycetes</taxon>
        <taxon>Hymenochaetales</taxon>
        <taxon>Rickenellaceae</taxon>
        <taxon>Rickenella</taxon>
    </lineage>
</organism>
<evidence type="ECO:0000256" key="1">
    <source>
        <dbReference type="SAM" id="MobiDB-lite"/>
    </source>
</evidence>
<accession>A0A4Y7PGQ0</accession>
<evidence type="ECO:0000313" key="2">
    <source>
        <dbReference type="EMBL" id="TDL13540.1"/>
    </source>
</evidence>
<evidence type="ECO:0000313" key="3">
    <source>
        <dbReference type="Proteomes" id="UP000294933"/>
    </source>
</evidence>
<name>A0A4Y7PGQ0_9AGAM</name>